<keyword evidence="3" id="KW-1185">Reference proteome</keyword>
<dbReference type="AlphaFoldDB" id="A0A5B7KAA1"/>
<gene>
    <name evidence="2" type="ORF">E2C01_099225</name>
</gene>
<dbReference type="EMBL" id="VSRR010136787">
    <property type="protein sequence ID" value="MPD03584.1"/>
    <property type="molecule type" value="Genomic_DNA"/>
</dbReference>
<feature type="region of interest" description="Disordered" evidence="1">
    <location>
        <begin position="81"/>
        <end position="107"/>
    </location>
</feature>
<evidence type="ECO:0000256" key="1">
    <source>
        <dbReference type="SAM" id="MobiDB-lite"/>
    </source>
</evidence>
<organism evidence="2 3">
    <name type="scientific">Portunus trituberculatus</name>
    <name type="common">Swimming crab</name>
    <name type="synonym">Neptunus trituberculatus</name>
    <dbReference type="NCBI Taxonomy" id="210409"/>
    <lineage>
        <taxon>Eukaryota</taxon>
        <taxon>Metazoa</taxon>
        <taxon>Ecdysozoa</taxon>
        <taxon>Arthropoda</taxon>
        <taxon>Crustacea</taxon>
        <taxon>Multicrustacea</taxon>
        <taxon>Malacostraca</taxon>
        <taxon>Eumalacostraca</taxon>
        <taxon>Eucarida</taxon>
        <taxon>Decapoda</taxon>
        <taxon>Pleocyemata</taxon>
        <taxon>Brachyura</taxon>
        <taxon>Eubrachyura</taxon>
        <taxon>Portunoidea</taxon>
        <taxon>Portunidae</taxon>
        <taxon>Portuninae</taxon>
        <taxon>Portunus</taxon>
    </lineage>
</organism>
<feature type="compositionally biased region" description="Basic residues" evidence="1">
    <location>
        <begin position="96"/>
        <end position="107"/>
    </location>
</feature>
<evidence type="ECO:0000313" key="3">
    <source>
        <dbReference type="Proteomes" id="UP000324222"/>
    </source>
</evidence>
<proteinExistence type="predicted"/>
<accession>A0A5B7KAA1</accession>
<comment type="caution">
    <text evidence="2">The sequence shown here is derived from an EMBL/GenBank/DDBJ whole genome shotgun (WGS) entry which is preliminary data.</text>
</comment>
<protein>
    <submittedName>
        <fullName evidence="2">Uncharacterized protein</fullName>
    </submittedName>
</protein>
<reference evidence="2 3" key="1">
    <citation type="submission" date="2019-05" db="EMBL/GenBank/DDBJ databases">
        <title>Another draft genome of Portunus trituberculatus and its Hox gene families provides insights of decapod evolution.</title>
        <authorList>
            <person name="Jeong J.-H."/>
            <person name="Song I."/>
            <person name="Kim S."/>
            <person name="Choi T."/>
            <person name="Kim D."/>
            <person name="Ryu S."/>
            <person name="Kim W."/>
        </authorList>
    </citation>
    <scope>NUCLEOTIDE SEQUENCE [LARGE SCALE GENOMIC DNA]</scope>
    <source>
        <tissue evidence="2">Muscle</tissue>
    </source>
</reference>
<evidence type="ECO:0000313" key="2">
    <source>
        <dbReference type="EMBL" id="MPD03584.1"/>
    </source>
</evidence>
<feature type="compositionally biased region" description="Basic and acidic residues" evidence="1">
    <location>
        <begin position="81"/>
        <end position="95"/>
    </location>
</feature>
<dbReference type="Proteomes" id="UP000324222">
    <property type="component" value="Unassembled WGS sequence"/>
</dbReference>
<name>A0A5B7KAA1_PORTR</name>
<sequence>MSIVRSSWVEAQLGEWRGSYVKAEGVSERDAAARARAGMGGRNGSRPWETIICSLLFVERLRPADTRNFMARGTWVLTERRGRAREGGGDGEGGRGGRKTKNKRIVK</sequence>